<sequence>MLGAAHDVPMRSSLKEINGQALENICSQSRAQISQDAGVEELEAEYSPDEMKKAESKCSKRCSLGPDGLPAEFDTATLRVTGPLLMAIANQTPTQEPSSCAGRLVHFDSIHNKGDHDQPVIGDSSCSSTLTKRSCQKPTTCGSHPYSTTSSSSSKLACFSLSVGSERTLQP</sequence>
<evidence type="ECO:0000313" key="2">
    <source>
        <dbReference type="EMBL" id="ORY78939.1"/>
    </source>
</evidence>
<proteinExistence type="predicted"/>
<dbReference type="GeneID" id="63787239"/>
<feature type="region of interest" description="Disordered" evidence="1">
    <location>
        <begin position="133"/>
        <end position="154"/>
    </location>
</feature>
<dbReference type="STRING" id="56484.A0A1Y2F4Z4"/>
<keyword evidence="3" id="KW-1185">Reference proteome</keyword>
<name>A0A1Y2F4Z4_PROLT</name>
<dbReference type="Proteomes" id="UP000193685">
    <property type="component" value="Unassembled WGS sequence"/>
</dbReference>
<reference evidence="2 3" key="1">
    <citation type="submission" date="2016-07" db="EMBL/GenBank/DDBJ databases">
        <title>Pervasive Adenine N6-methylation of Active Genes in Fungi.</title>
        <authorList>
            <consortium name="DOE Joint Genome Institute"/>
            <person name="Mondo S.J."/>
            <person name="Dannebaum R.O."/>
            <person name="Kuo R.C."/>
            <person name="Labutti K."/>
            <person name="Haridas S."/>
            <person name="Kuo A."/>
            <person name="Salamov A."/>
            <person name="Ahrendt S.R."/>
            <person name="Lipzen A."/>
            <person name="Sullivan W."/>
            <person name="Andreopoulos W.B."/>
            <person name="Clum A."/>
            <person name="Lindquist E."/>
            <person name="Daum C."/>
            <person name="Ramamoorthy G.K."/>
            <person name="Gryganskyi A."/>
            <person name="Culley D."/>
            <person name="Magnuson J.K."/>
            <person name="James T.Y."/>
            <person name="O'Malley M.A."/>
            <person name="Stajich J.E."/>
            <person name="Spatafora J.W."/>
            <person name="Visel A."/>
            <person name="Grigoriev I.V."/>
        </authorList>
    </citation>
    <scope>NUCLEOTIDE SEQUENCE [LARGE SCALE GENOMIC DNA]</scope>
    <source>
        <strain evidence="2 3">12-1054</strain>
    </source>
</reference>
<accession>A0A1Y2F4Z4</accession>
<organism evidence="2 3">
    <name type="scientific">Protomyces lactucae-debilis</name>
    <dbReference type="NCBI Taxonomy" id="2754530"/>
    <lineage>
        <taxon>Eukaryota</taxon>
        <taxon>Fungi</taxon>
        <taxon>Dikarya</taxon>
        <taxon>Ascomycota</taxon>
        <taxon>Taphrinomycotina</taxon>
        <taxon>Taphrinomycetes</taxon>
        <taxon>Taphrinales</taxon>
        <taxon>Protomycetaceae</taxon>
        <taxon>Protomyces</taxon>
    </lineage>
</organism>
<protein>
    <submittedName>
        <fullName evidence="2">Uncharacterized protein</fullName>
    </submittedName>
</protein>
<dbReference type="AlphaFoldDB" id="A0A1Y2F4Z4"/>
<dbReference type="RefSeq" id="XP_040723571.1">
    <property type="nucleotide sequence ID" value="XM_040870640.1"/>
</dbReference>
<gene>
    <name evidence="2" type="ORF">BCR37DRAFT_388568</name>
</gene>
<evidence type="ECO:0000313" key="3">
    <source>
        <dbReference type="Proteomes" id="UP000193685"/>
    </source>
</evidence>
<evidence type="ECO:0000256" key="1">
    <source>
        <dbReference type="SAM" id="MobiDB-lite"/>
    </source>
</evidence>
<dbReference type="EMBL" id="MCFI01000016">
    <property type="protein sequence ID" value="ORY78939.1"/>
    <property type="molecule type" value="Genomic_DNA"/>
</dbReference>
<comment type="caution">
    <text evidence="2">The sequence shown here is derived from an EMBL/GenBank/DDBJ whole genome shotgun (WGS) entry which is preliminary data.</text>
</comment>
<feature type="compositionally biased region" description="Polar residues" evidence="1">
    <location>
        <begin position="133"/>
        <end position="146"/>
    </location>
</feature>